<reference evidence="8 9" key="1">
    <citation type="submission" date="2015-11" db="EMBL/GenBank/DDBJ databases">
        <title>Genomic analysis of 38 Legionella species identifies large and diverse effector repertoires.</title>
        <authorList>
            <person name="Burstein D."/>
            <person name="Amaro F."/>
            <person name="Zusman T."/>
            <person name="Lifshitz Z."/>
            <person name="Cohen O."/>
            <person name="Gilbert J.A."/>
            <person name="Pupko T."/>
            <person name="Shuman H.A."/>
            <person name="Segal G."/>
        </authorList>
    </citation>
    <scope>NUCLEOTIDE SEQUENCE [LARGE SCALE GENOMIC DNA]</scope>
    <source>
        <strain evidence="8 9">ATCC 49505</strain>
    </source>
</reference>
<dbReference type="EC" id="2.1.1.72" evidence="2 7"/>
<evidence type="ECO:0000313" key="8">
    <source>
        <dbReference type="EMBL" id="KTD23258.1"/>
    </source>
</evidence>
<sequence length="269" mass="31543">MVKVKPFLKWAGNKYRCLEHILNSLPPAKRLIEPFTGSAAVFINTNYPNYFLGEENQDLINLFRHLKEEGEHFISYCEAFFIPQNNQAEQYYKLRHYFNHCQNARERAAIFLYLNRHGYNGLCRYNRQGSYNVPFGRYTKPYFPRKEMDYFHQKSQIAEFSHGDFRQTFAIAQKGDLIYCDPPYAPRSKTSNFSSYIQKKFGESEQIALAQLAKECALKGITVIISNHDTEFTRHHYQGGEIKSFIVQRSISCIGQNREAVRELLAVFR</sequence>
<evidence type="ECO:0000256" key="4">
    <source>
        <dbReference type="ARBA" id="ARBA00022679"/>
    </source>
</evidence>
<dbReference type="GO" id="GO:1904047">
    <property type="term" value="F:S-adenosyl-L-methionine binding"/>
    <property type="evidence" value="ECO:0007669"/>
    <property type="project" value="TreeGrafter"/>
</dbReference>
<dbReference type="NCBIfam" id="TIGR00571">
    <property type="entry name" value="dam"/>
    <property type="match status" value="1"/>
</dbReference>
<comment type="caution">
    <text evidence="8">The sequence shown here is derived from an EMBL/GenBank/DDBJ whole genome shotgun (WGS) entry which is preliminary data.</text>
</comment>
<dbReference type="GO" id="GO:0043565">
    <property type="term" value="F:sequence-specific DNA binding"/>
    <property type="evidence" value="ECO:0007669"/>
    <property type="project" value="TreeGrafter"/>
</dbReference>
<evidence type="ECO:0000256" key="3">
    <source>
        <dbReference type="ARBA" id="ARBA00022603"/>
    </source>
</evidence>
<accession>A0A0W0VT65</accession>
<dbReference type="GO" id="GO:0006298">
    <property type="term" value="P:mismatch repair"/>
    <property type="evidence" value="ECO:0007669"/>
    <property type="project" value="TreeGrafter"/>
</dbReference>
<dbReference type="PROSITE" id="PS00092">
    <property type="entry name" value="N6_MTASE"/>
    <property type="match status" value="1"/>
</dbReference>
<dbReference type="SUPFAM" id="SSF53335">
    <property type="entry name" value="S-adenosyl-L-methionine-dependent methyltransferases"/>
    <property type="match status" value="1"/>
</dbReference>
<dbReference type="OrthoDB" id="9805629at2"/>
<keyword evidence="3 7" id="KW-0489">Methyltransferase</keyword>
<dbReference type="Gene3D" id="3.40.50.150">
    <property type="entry name" value="Vaccinia Virus protein VP39"/>
    <property type="match status" value="1"/>
</dbReference>
<dbReference type="Pfam" id="PF02086">
    <property type="entry name" value="MethyltransfD12"/>
    <property type="match status" value="1"/>
</dbReference>
<dbReference type="PIRSF" id="PIRSF000398">
    <property type="entry name" value="M_m6A_EcoRV"/>
    <property type="match status" value="1"/>
</dbReference>
<dbReference type="GO" id="GO:0032259">
    <property type="term" value="P:methylation"/>
    <property type="evidence" value="ECO:0007669"/>
    <property type="project" value="UniProtKB-KW"/>
</dbReference>
<dbReference type="PATRIC" id="fig|45068.5.peg.151"/>
<keyword evidence="9" id="KW-1185">Reference proteome</keyword>
<keyword evidence="4 7" id="KW-0808">Transferase</keyword>
<evidence type="ECO:0000256" key="1">
    <source>
        <dbReference type="ARBA" id="ARBA00006594"/>
    </source>
</evidence>
<evidence type="ECO:0000256" key="2">
    <source>
        <dbReference type="ARBA" id="ARBA00011900"/>
    </source>
</evidence>
<dbReference type="RefSeq" id="WP_058528156.1">
    <property type="nucleotide sequence ID" value="NZ_CAAAHZ010000005.1"/>
</dbReference>
<dbReference type="AlphaFoldDB" id="A0A0W0VT65"/>
<dbReference type="InterPro" id="IPR002052">
    <property type="entry name" value="DNA_methylase_N6_adenine_CS"/>
</dbReference>
<comment type="similarity">
    <text evidence="1 7">Belongs to the N(4)/N(6)-methyltransferase family.</text>
</comment>
<dbReference type="InterPro" id="IPR029063">
    <property type="entry name" value="SAM-dependent_MTases_sf"/>
</dbReference>
<dbReference type="EMBL" id="LNYK01000001">
    <property type="protein sequence ID" value="KTD23258.1"/>
    <property type="molecule type" value="Genomic_DNA"/>
</dbReference>
<dbReference type="PANTHER" id="PTHR30481:SF3">
    <property type="entry name" value="DNA ADENINE METHYLASE"/>
    <property type="match status" value="1"/>
</dbReference>
<gene>
    <name evidence="8" type="primary">dam</name>
    <name evidence="8" type="ORF">Llon_0143</name>
</gene>
<dbReference type="PANTHER" id="PTHR30481">
    <property type="entry name" value="DNA ADENINE METHYLASE"/>
    <property type="match status" value="1"/>
</dbReference>
<dbReference type="PRINTS" id="PR00505">
    <property type="entry name" value="D12N6MTFRASE"/>
</dbReference>
<dbReference type="InterPro" id="IPR012263">
    <property type="entry name" value="M_m6A_EcoRV"/>
</dbReference>
<organism evidence="8 9">
    <name type="scientific">Legionella londiniensis</name>
    <dbReference type="NCBI Taxonomy" id="45068"/>
    <lineage>
        <taxon>Bacteria</taxon>
        <taxon>Pseudomonadati</taxon>
        <taxon>Pseudomonadota</taxon>
        <taxon>Gammaproteobacteria</taxon>
        <taxon>Legionellales</taxon>
        <taxon>Legionellaceae</taxon>
        <taxon>Legionella</taxon>
    </lineage>
</organism>
<keyword evidence="5 7" id="KW-0949">S-adenosyl-L-methionine</keyword>
<dbReference type="Gene3D" id="1.10.1020.10">
    <property type="entry name" value="Adenine-specific Methyltransferase, Domain 2"/>
    <property type="match status" value="1"/>
</dbReference>
<dbReference type="InterPro" id="IPR012327">
    <property type="entry name" value="MeTrfase_D12"/>
</dbReference>
<evidence type="ECO:0000256" key="6">
    <source>
        <dbReference type="ARBA" id="ARBA00047942"/>
    </source>
</evidence>
<comment type="catalytic activity">
    <reaction evidence="6 7">
        <text>a 2'-deoxyadenosine in DNA + S-adenosyl-L-methionine = an N(6)-methyl-2'-deoxyadenosine in DNA + S-adenosyl-L-homocysteine + H(+)</text>
        <dbReference type="Rhea" id="RHEA:15197"/>
        <dbReference type="Rhea" id="RHEA-COMP:12418"/>
        <dbReference type="Rhea" id="RHEA-COMP:12419"/>
        <dbReference type="ChEBI" id="CHEBI:15378"/>
        <dbReference type="ChEBI" id="CHEBI:57856"/>
        <dbReference type="ChEBI" id="CHEBI:59789"/>
        <dbReference type="ChEBI" id="CHEBI:90615"/>
        <dbReference type="ChEBI" id="CHEBI:90616"/>
        <dbReference type="EC" id="2.1.1.72"/>
    </reaction>
</comment>
<protein>
    <recommendedName>
        <fullName evidence="2 7">Site-specific DNA-methyltransferase (adenine-specific)</fullName>
        <ecNumber evidence="2 7">2.1.1.72</ecNumber>
    </recommendedName>
</protein>
<dbReference type="STRING" id="45068.Llon_0143"/>
<dbReference type="Proteomes" id="UP000054997">
    <property type="component" value="Unassembled WGS sequence"/>
</dbReference>
<evidence type="ECO:0000256" key="5">
    <source>
        <dbReference type="ARBA" id="ARBA00022691"/>
    </source>
</evidence>
<dbReference type="GO" id="GO:0009307">
    <property type="term" value="P:DNA restriction-modification system"/>
    <property type="evidence" value="ECO:0007669"/>
    <property type="project" value="InterPro"/>
</dbReference>
<name>A0A0W0VT65_9GAMM</name>
<dbReference type="InterPro" id="IPR023095">
    <property type="entry name" value="Ade_MeTrfase_dom_2"/>
</dbReference>
<evidence type="ECO:0000256" key="7">
    <source>
        <dbReference type="RuleBase" id="RU361257"/>
    </source>
</evidence>
<dbReference type="GO" id="GO:0009007">
    <property type="term" value="F:site-specific DNA-methyltransferase (adenine-specific) activity"/>
    <property type="evidence" value="ECO:0007669"/>
    <property type="project" value="UniProtKB-UniRule"/>
</dbReference>
<evidence type="ECO:0000313" key="9">
    <source>
        <dbReference type="Proteomes" id="UP000054997"/>
    </source>
</evidence>
<proteinExistence type="inferred from homology"/>